<organism evidence="1 2">
    <name type="scientific">Caballeronia sordidicola</name>
    <name type="common">Burkholderia sordidicola</name>
    <dbReference type="NCBI Taxonomy" id="196367"/>
    <lineage>
        <taxon>Bacteria</taxon>
        <taxon>Pseudomonadati</taxon>
        <taxon>Pseudomonadota</taxon>
        <taxon>Betaproteobacteria</taxon>
        <taxon>Burkholderiales</taxon>
        <taxon>Burkholderiaceae</taxon>
        <taxon>Caballeronia</taxon>
    </lineage>
</organism>
<dbReference type="Proteomes" id="UP000214720">
    <property type="component" value="Unassembled WGS sequence"/>
</dbReference>
<comment type="caution">
    <text evidence="1">The sequence shown here is derived from an EMBL/GenBank/DDBJ whole genome shotgun (WGS) entry which is preliminary data.</text>
</comment>
<protein>
    <submittedName>
        <fullName evidence="1">Uncharacterized protein</fullName>
    </submittedName>
</protein>
<sequence length="85" mass="9631">MQGKNELAAYMDLNILLVEVTSGLFDESRVARVDNQVAILSELIEETFRFEVGVPLQLDIVNYDVRLRDNYDGRSTGVIVAVNWL</sequence>
<evidence type="ECO:0000313" key="2">
    <source>
        <dbReference type="Proteomes" id="UP000214720"/>
    </source>
</evidence>
<name>A0A226X6H0_CABSO</name>
<dbReference type="EMBL" id="MTHB01000047">
    <property type="protein sequence ID" value="OXC79042.1"/>
    <property type="molecule type" value="Genomic_DNA"/>
</dbReference>
<gene>
    <name evidence="1" type="ORF">BSU04_09060</name>
</gene>
<dbReference type="AlphaFoldDB" id="A0A226X6H0"/>
<proteinExistence type="predicted"/>
<accession>A0A226X6H0</accession>
<evidence type="ECO:0000313" key="1">
    <source>
        <dbReference type="EMBL" id="OXC79042.1"/>
    </source>
</evidence>
<reference evidence="2" key="1">
    <citation type="submission" date="2017-01" db="EMBL/GenBank/DDBJ databases">
        <title>Genome Analysis of Deinococcus marmoris KOPRI26562.</title>
        <authorList>
            <person name="Kim J.H."/>
            <person name="Oh H.-M."/>
        </authorList>
    </citation>
    <scope>NUCLEOTIDE SEQUENCE [LARGE SCALE GENOMIC DNA]</scope>
    <source>
        <strain evidence="2">PAMC 26633</strain>
    </source>
</reference>